<accession>Q0AVP2</accession>
<dbReference type="GO" id="GO:0000287">
    <property type="term" value="F:magnesium ion binding"/>
    <property type="evidence" value="ECO:0007669"/>
    <property type="project" value="InterPro"/>
</dbReference>
<evidence type="ECO:0000256" key="4">
    <source>
        <dbReference type="ARBA" id="ARBA00022723"/>
    </source>
</evidence>
<comment type="cofactor">
    <cofactor evidence="1">
        <name>Mg(2+)</name>
        <dbReference type="ChEBI" id="CHEBI:18420"/>
    </cofactor>
</comment>
<dbReference type="STRING" id="335541.Swol_1915"/>
<dbReference type="PANTHER" id="PTHR43771:SF2">
    <property type="entry name" value="PHOSPHOMANNOMUTASE_PHOSPHOGLUCOMUTASE"/>
    <property type="match status" value="1"/>
</dbReference>
<keyword evidence="6 12" id="KW-0413">Isomerase</keyword>
<evidence type="ECO:0000259" key="11">
    <source>
        <dbReference type="Pfam" id="PF02880"/>
    </source>
</evidence>
<name>Q0AVP2_SYNWW</name>
<dbReference type="Gene3D" id="3.40.120.10">
    <property type="entry name" value="Alpha-D-Glucose-1,6-Bisphosphate, subunit A, domain 3"/>
    <property type="match status" value="3"/>
</dbReference>
<dbReference type="Gene3D" id="3.30.310.50">
    <property type="entry name" value="Alpha-D-phosphohexomutase, C-terminal domain"/>
    <property type="match status" value="1"/>
</dbReference>
<dbReference type="CDD" id="cd03089">
    <property type="entry name" value="PMM_PGM"/>
    <property type="match status" value="1"/>
</dbReference>
<evidence type="ECO:0000256" key="6">
    <source>
        <dbReference type="ARBA" id="ARBA00023235"/>
    </source>
</evidence>
<reference evidence="13" key="1">
    <citation type="journal article" date="2010" name="Environ. Microbiol.">
        <title>The genome of Syntrophomonas wolfei: new insights into syntrophic metabolism and biohydrogen production.</title>
        <authorList>
            <person name="Sieber J.R."/>
            <person name="Sims D.R."/>
            <person name="Han C."/>
            <person name="Kim E."/>
            <person name="Lykidis A."/>
            <person name="Lapidus A.L."/>
            <person name="McDonnald E."/>
            <person name="Rohlin L."/>
            <person name="Culley D.E."/>
            <person name="Gunsalus R."/>
            <person name="McInerney M.J."/>
        </authorList>
    </citation>
    <scope>NUCLEOTIDE SEQUENCE [LARGE SCALE GENOMIC DNA]</scope>
    <source>
        <strain evidence="13">DSM 2245B / Goettingen</strain>
    </source>
</reference>
<evidence type="ECO:0000256" key="1">
    <source>
        <dbReference type="ARBA" id="ARBA00001946"/>
    </source>
</evidence>
<dbReference type="InterPro" id="IPR005841">
    <property type="entry name" value="Alpha-D-phosphohexomutase_SF"/>
</dbReference>
<dbReference type="InterPro" id="IPR016055">
    <property type="entry name" value="A-D-PHexomutase_a/b/a-I/II/III"/>
</dbReference>
<evidence type="ECO:0000256" key="5">
    <source>
        <dbReference type="ARBA" id="ARBA00022842"/>
    </source>
</evidence>
<evidence type="ECO:0000259" key="10">
    <source>
        <dbReference type="Pfam" id="PF02879"/>
    </source>
</evidence>
<dbReference type="SUPFAM" id="SSF53738">
    <property type="entry name" value="Phosphoglucomutase, first 3 domains"/>
    <property type="match status" value="3"/>
</dbReference>
<evidence type="ECO:0000256" key="7">
    <source>
        <dbReference type="RuleBase" id="RU004326"/>
    </source>
</evidence>
<dbReference type="PRINTS" id="PR00509">
    <property type="entry name" value="PGMPMM"/>
</dbReference>
<sequence>MLDIARAFATHAIIKGHSKILLGRDNRLSSPHLRELALEAILDSGCDVVDLGMVVTPVFYFASRHLDIKAGIMITASHNPGEYNGCKLLLGDHTIFGEEIQNIRQRIERQDFFAGPRGKLETIDIIPDYIEMIKSKIKMGPNTAHLVVDCGNGTASTLAPQVFRSLGCEVSELYCDSDPSFPHHHPDPVDPQNMVDLVAEVKKTGADLGIGIDGDGDRLGVVDARGNMIWGDMLMILFWRDILPRYPGCECIVEVKCSQALIDEIERLGGKPLIYKTGHSLIKSKMKEINAVFTGEMSGHMFFADDYYGFDDALYAGARLLELLSHSEKNISEMLSDVPRYYSTPEIRIPVGDEEKFFIVDKVREYFKLKYPLIVIDGARILFPQGWGLVRASNTGPELIVRCEGNSPEALEQIKAELFGYLQSLGMDDESSPAEFSFTPVYNYPKSEFQDQV</sequence>
<dbReference type="EMBL" id="CP000448">
    <property type="protein sequence ID" value="ABI69212.1"/>
    <property type="molecule type" value="Genomic_DNA"/>
</dbReference>
<evidence type="ECO:0000313" key="12">
    <source>
        <dbReference type="EMBL" id="ABI69212.1"/>
    </source>
</evidence>
<dbReference type="EC" id="5.4.2.8" evidence="12"/>
<dbReference type="InterPro" id="IPR005846">
    <property type="entry name" value="A-D-PHexomutase_a/b/a-III"/>
</dbReference>
<keyword evidence="13" id="KW-1185">Reference proteome</keyword>
<dbReference type="Pfam" id="PF00408">
    <property type="entry name" value="PGM_PMM_IV"/>
    <property type="match status" value="1"/>
</dbReference>
<organism evidence="12 13">
    <name type="scientific">Syntrophomonas wolfei subsp. wolfei (strain DSM 2245B / Goettingen)</name>
    <dbReference type="NCBI Taxonomy" id="335541"/>
    <lineage>
        <taxon>Bacteria</taxon>
        <taxon>Bacillati</taxon>
        <taxon>Bacillota</taxon>
        <taxon>Clostridia</taxon>
        <taxon>Eubacteriales</taxon>
        <taxon>Syntrophomonadaceae</taxon>
        <taxon>Syntrophomonas</taxon>
    </lineage>
</organism>
<keyword evidence="3" id="KW-0597">Phosphoprotein</keyword>
<evidence type="ECO:0000259" key="9">
    <source>
        <dbReference type="Pfam" id="PF02878"/>
    </source>
</evidence>
<evidence type="ECO:0000259" key="8">
    <source>
        <dbReference type="Pfam" id="PF00408"/>
    </source>
</evidence>
<dbReference type="Proteomes" id="UP000001968">
    <property type="component" value="Chromosome"/>
</dbReference>
<evidence type="ECO:0000313" key="13">
    <source>
        <dbReference type="Proteomes" id="UP000001968"/>
    </source>
</evidence>
<dbReference type="eggNOG" id="COG1109">
    <property type="taxonomic scope" value="Bacteria"/>
</dbReference>
<feature type="domain" description="Alpha-D-phosphohexomutase alpha/beta/alpha" evidence="9">
    <location>
        <begin position="3"/>
        <end position="112"/>
    </location>
</feature>
<feature type="domain" description="Alpha-D-phosphohexomutase C-terminal" evidence="8">
    <location>
        <begin position="346"/>
        <end position="418"/>
    </location>
</feature>
<dbReference type="InterPro" id="IPR036900">
    <property type="entry name" value="A-D-PHexomutase_C_sf"/>
</dbReference>
<dbReference type="InterPro" id="IPR005843">
    <property type="entry name" value="A-D-PHexomutase_C"/>
</dbReference>
<gene>
    <name evidence="12" type="ordered locus">Swol_1915</name>
</gene>
<evidence type="ECO:0000256" key="3">
    <source>
        <dbReference type="ARBA" id="ARBA00022553"/>
    </source>
</evidence>
<comment type="similarity">
    <text evidence="2 7">Belongs to the phosphohexose mutase family.</text>
</comment>
<dbReference type="InterPro" id="IPR016066">
    <property type="entry name" value="A-D-PHexomutase_CS"/>
</dbReference>
<dbReference type="Pfam" id="PF02879">
    <property type="entry name" value="PGM_PMM_II"/>
    <property type="match status" value="1"/>
</dbReference>
<dbReference type="KEGG" id="swo:Swol_1915"/>
<dbReference type="InterPro" id="IPR005844">
    <property type="entry name" value="A-D-PHexomutase_a/b/a-I"/>
</dbReference>
<dbReference type="GO" id="GO:0004615">
    <property type="term" value="F:phosphomannomutase activity"/>
    <property type="evidence" value="ECO:0007669"/>
    <property type="project" value="UniProtKB-EC"/>
</dbReference>
<dbReference type="PANTHER" id="PTHR43771">
    <property type="entry name" value="PHOSPHOMANNOMUTASE"/>
    <property type="match status" value="1"/>
</dbReference>
<dbReference type="AlphaFoldDB" id="Q0AVP2"/>
<proteinExistence type="inferred from homology"/>
<feature type="domain" description="Alpha-D-phosphohexomutase alpha/beta/alpha" evidence="10">
    <location>
        <begin position="128"/>
        <end position="226"/>
    </location>
</feature>
<dbReference type="HOGENOM" id="CLU_016950_9_1_9"/>
<feature type="domain" description="Alpha-D-phosphohexomutase alpha/beta/alpha" evidence="11">
    <location>
        <begin position="230"/>
        <end position="340"/>
    </location>
</feature>
<dbReference type="GO" id="GO:0005975">
    <property type="term" value="P:carbohydrate metabolic process"/>
    <property type="evidence" value="ECO:0007669"/>
    <property type="project" value="InterPro"/>
</dbReference>
<evidence type="ECO:0000256" key="2">
    <source>
        <dbReference type="ARBA" id="ARBA00010231"/>
    </source>
</evidence>
<dbReference type="Pfam" id="PF02878">
    <property type="entry name" value="PGM_PMM_I"/>
    <property type="match status" value="1"/>
</dbReference>
<keyword evidence="4 7" id="KW-0479">Metal-binding</keyword>
<dbReference type="InterPro" id="IPR005845">
    <property type="entry name" value="A-D-PHexomutase_a/b/a-II"/>
</dbReference>
<dbReference type="SUPFAM" id="SSF55957">
    <property type="entry name" value="Phosphoglucomutase, C-terminal domain"/>
    <property type="match status" value="1"/>
</dbReference>
<dbReference type="Pfam" id="PF02880">
    <property type="entry name" value="PGM_PMM_III"/>
    <property type="match status" value="1"/>
</dbReference>
<keyword evidence="5 7" id="KW-0460">Magnesium</keyword>
<protein>
    <submittedName>
        <fullName evidence="12">Phosphomannomutase</fullName>
        <ecNumber evidence="12">5.4.2.8</ecNumber>
    </submittedName>
</protein>
<dbReference type="PROSITE" id="PS00710">
    <property type="entry name" value="PGM_PMM"/>
    <property type="match status" value="1"/>
</dbReference>